<feature type="domain" description="DOD-type homing endonuclease" evidence="1">
    <location>
        <begin position="76"/>
        <end position="205"/>
    </location>
</feature>
<dbReference type="InterPro" id="IPR004042">
    <property type="entry name" value="Intein_endonuc_central"/>
</dbReference>
<evidence type="ECO:0000313" key="2">
    <source>
        <dbReference type="EMBL" id="MET3656995.1"/>
    </source>
</evidence>
<dbReference type="PROSITE" id="PS50819">
    <property type="entry name" value="INTEIN_ENDONUCLEASE"/>
    <property type="match status" value="1"/>
</dbReference>
<gene>
    <name evidence="2" type="ORF">ABIC55_002082</name>
</gene>
<keyword evidence="3" id="KW-1185">Reference proteome</keyword>
<name>A0ABV2K8R1_SPOPS</name>
<accession>A0ABV2K8R1</accession>
<organism evidence="2 3">
    <name type="scientific">Sporosarcina psychrophila</name>
    <name type="common">Bacillus psychrophilus</name>
    <dbReference type="NCBI Taxonomy" id="1476"/>
    <lineage>
        <taxon>Bacteria</taxon>
        <taxon>Bacillati</taxon>
        <taxon>Bacillota</taxon>
        <taxon>Bacilli</taxon>
        <taxon>Bacillales</taxon>
        <taxon>Caryophanaceae</taxon>
        <taxon>Sporosarcina</taxon>
    </lineage>
</organism>
<dbReference type="InterPro" id="IPR027434">
    <property type="entry name" value="Homing_endonucl"/>
</dbReference>
<dbReference type="SUPFAM" id="SSF55608">
    <property type="entry name" value="Homing endonucleases"/>
    <property type="match status" value="2"/>
</dbReference>
<comment type="caution">
    <text evidence="2">The sequence shown here is derived from an EMBL/GenBank/DDBJ whole genome shotgun (WGS) entry which is preliminary data.</text>
</comment>
<dbReference type="PRINTS" id="PR00379">
    <property type="entry name" value="INTEIN"/>
</dbReference>
<evidence type="ECO:0000259" key="1">
    <source>
        <dbReference type="PROSITE" id="PS50819"/>
    </source>
</evidence>
<protein>
    <recommendedName>
        <fullName evidence="1">DOD-type homing endonuclease domain-containing protein</fullName>
    </recommendedName>
</protein>
<dbReference type="Pfam" id="PF14528">
    <property type="entry name" value="LAGLIDADG_3"/>
    <property type="match status" value="2"/>
</dbReference>
<dbReference type="RefSeq" id="WP_187044848.1">
    <property type="nucleotide sequence ID" value="NZ_JBEPME010000002.1"/>
</dbReference>
<dbReference type="Gene3D" id="3.10.28.10">
    <property type="entry name" value="Homing endonucleases"/>
    <property type="match status" value="1"/>
</dbReference>
<dbReference type="EMBL" id="JBEPME010000002">
    <property type="protein sequence ID" value="MET3656995.1"/>
    <property type="molecule type" value="Genomic_DNA"/>
</dbReference>
<sequence>MSRNPGMTDEAIIKMYKSGMSFKEMGPIVGLSDRAIRNVMYKHGISMNREQYSGQPRKHKVNEDYFKVWTHEMAWVLGLFVTDGHVNKQLHSIYFSQKDERILQLIAKYMEADYVLAATGPTKTTPTLIINSKEIKKDLKMLGIISNKSLSVPFPNVPEEYLASFVRGVIDGDGWVQKSGYVMNVTSGSQDFAARLLFVFQSWQLRSEITITVSPAGNYIYRIWVKGKYELPKLAEIIYNNAASDNFILHKRQRMSQRYFI</sequence>
<evidence type="ECO:0000313" key="3">
    <source>
        <dbReference type="Proteomes" id="UP001549104"/>
    </source>
</evidence>
<dbReference type="InterPro" id="IPR006142">
    <property type="entry name" value="INTEIN"/>
</dbReference>
<proteinExistence type="predicted"/>
<dbReference type="Proteomes" id="UP001549104">
    <property type="component" value="Unassembled WGS sequence"/>
</dbReference>
<dbReference type="InterPro" id="IPR004860">
    <property type="entry name" value="LAGLIDADG_dom"/>
</dbReference>
<reference evidence="2 3" key="1">
    <citation type="submission" date="2024-06" db="EMBL/GenBank/DDBJ databases">
        <title>Sorghum-associated microbial communities from plants grown in Nebraska, USA.</title>
        <authorList>
            <person name="Schachtman D."/>
        </authorList>
    </citation>
    <scope>NUCLEOTIDE SEQUENCE [LARGE SCALE GENOMIC DNA]</scope>
    <source>
        <strain evidence="2 3">1288</strain>
    </source>
</reference>